<evidence type="ECO:0000256" key="2">
    <source>
        <dbReference type="SAM" id="Phobius"/>
    </source>
</evidence>
<dbReference type="GO" id="GO:0004888">
    <property type="term" value="F:transmembrane signaling receptor activity"/>
    <property type="evidence" value="ECO:0007669"/>
    <property type="project" value="InterPro"/>
</dbReference>
<evidence type="ECO:0000256" key="1">
    <source>
        <dbReference type="SAM" id="MobiDB-lite"/>
    </source>
</evidence>
<dbReference type="GO" id="GO:0045121">
    <property type="term" value="C:membrane raft"/>
    <property type="evidence" value="ECO:0007669"/>
    <property type="project" value="TreeGrafter"/>
</dbReference>
<feature type="region of interest" description="Disordered" evidence="1">
    <location>
        <begin position="1"/>
        <end position="30"/>
    </location>
</feature>
<keyword evidence="2" id="KW-0472">Membrane</keyword>
<dbReference type="KEGG" id="csyr:103264362"/>
<keyword evidence="2" id="KW-1133">Transmembrane helix</keyword>
<organism evidence="4 5">
    <name type="scientific">Carlito syrichta</name>
    <name type="common">Philippine tarsier</name>
    <name type="synonym">Tarsius syrichta</name>
    <dbReference type="NCBI Taxonomy" id="1868482"/>
    <lineage>
        <taxon>Eukaryota</taxon>
        <taxon>Metazoa</taxon>
        <taxon>Chordata</taxon>
        <taxon>Craniata</taxon>
        <taxon>Vertebrata</taxon>
        <taxon>Euteleostomi</taxon>
        <taxon>Mammalia</taxon>
        <taxon>Eutheria</taxon>
        <taxon>Euarchontoglires</taxon>
        <taxon>Primates</taxon>
        <taxon>Haplorrhini</taxon>
        <taxon>Tarsiiformes</taxon>
        <taxon>Tarsiidae</taxon>
        <taxon>Carlito</taxon>
    </lineage>
</organism>
<proteinExistence type="predicted"/>
<dbReference type="PANTHER" id="PTHR35680:SF1">
    <property type="entry name" value="NFAT ACTIVATION MOLECULE 1"/>
    <property type="match status" value="1"/>
</dbReference>
<dbReference type="CTD" id="150372"/>
<dbReference type="GO" id="GO:0050853">
    <property type="term" value="P:B cell receptor signaling pathway"/>
    <property type="evidence" value="ECO:0007669"/>
    <property type="project" value="TreeGrafter"/>
</dbReference>
<dbReference type="Pfam" id="PF25830">
    <property type="entry name" value="Ig_NFAM1"/>
    <property type="match status" value="1"/>
</dbReference>
<dbReference type="PANTHER" id="PTHR35680">
    <property type="entry name" value="NFAT ACTIVATION MOLECULE 1"/>
    <property type="match status" value="1"/>
</dbReference>
<dbReference type="GO" id="GO:0001819">
    <property type="term" value="P:positive regulation of cytokine production"/>
    <property type="evidence" value="ECO:0007669"/>
    <property type="project" value="InterPro"/>
</dbReference>
<dbReference type="STRING" id="1868482.ENSTSYP00000022299"/>
<dbReference type="AlphaFoldDB" id="A0A1U7U2T7"/>
<protein>
    <submittedName>
        <fullName evidence="5">NFAT activation molecule 1</fullName>
    </submittedName>
</protein>
<evidence type="ECO:0000313" key="5">
    <source>
        <dbReference type="RefSeq" id="XP_008060211.1"/>
    </source>
</evidence>
<keyword evidence="2" id="KW-0812">Transmembrane</keyword>
<feature type="domain" description="NFAM1 Ig-like" evidence="3">
    <location>
        <begin position="83"/>
        <end position="191"/>
    </location>
</feature>
<evidence type="ECO:0000259" key="3">
    <source>
        <dbReference type="Pfam" id="PF25830"/>
    </source>
</evidence>
<dbReference type="GeneID" id="103264362"/>
<accession>A0A1U7U2T7</accession>
<sequence>MVHAGSADTPVKGESGGGSGGDVLHPQARPEELSAVQLLEKEEPREARNTEAEGLVQLKSGGQWLLIPSKDLIGISEACGRGGQSVTHNGLPIMVSLANTAISFSCKITYPYTPEFKDLTVSYFHENLQGQRSSKKMLDCPPGQGVENQTHTFLCVITFTPPGASATGTYYCSICWSQSTVNGEGTFILVRDTGYREPPQNPQKSLLVGFTGFLAVLSVLGTALLLWKKKQMQAPGKHPTEKCPDPRSASNPKQPPTESVYTALQRRETEVYACIESEDGSPPTARCPLVQEKQHRFEDESELNLVYENL</sequence>
<dbReference type="GO" id="GO:0045577">
    <property type="term" value="P:regulation of B cell differentiation"/>
    <property type="evidence" value="ECO:0007669"/>
    <property type="project" value="InterPro"/>
</dbReference>
<name>A0A1U7U2T7_CARSF</name>
<reference evidence="5" key="1">
    <citation type="submission" date="2025-08" db="UniProtKB">
        <authorList>
            <consortium name="RefSeq"/>
        </authorList>
    </citation>
    <scope>IDENTIFICATION</scope>
</reference>
<dbReference type="OrthoDB" id="9898104at2759"/>
<dbReference type="RefSeq" id="XP_008060211.1">
    <property type="nucleotide sequence ID" value="XM_008062020.1"/>
</dbReference>
<feature type="region of interest" description="Disordered" evidence="1">
    <location>
        <begin position="235"/>
        <end position="259"/>
    </location>
</feature>
<gene>
    <name evidence="5" type="primary">NFAM1</name>
</gene>
<dbReference type="InterPro" id="IPR033549">
    <property type="entry name" value="NFAM1"/>
</dbReference>
<feature type="compositionally biased region" description="Polar residues" evidence="1">
    <location>
        <begin position="248"/>
        <end position="259"/>
    </location>
</feature>
<feature type="transmembrane region" description="Helical" evidence="2">
    <location>
        <begin position="206"/>
        <end position="227"/>
    </location>
</feature>
<evidence type="ECO:0000313" key="4">
    <source>
        <dbReference type="Proteomes" id="UP000189704"/>
    </source>
</evidence>
<dbReference type="Proteomes" id="UP000189704">
    <property type="component" value="Unplaced"/>
</dbReference>
<dbReference type="GO" id="GO:0050861">
    <property type="term" value="P:positive regulation of B cell receptor signaling pathway"/>
    <property type="evidence" value="ECO:0007669"/>
    <property type="project" value="InterPro"/>
</dbReference>
<keyword evidence="4" id="KW-1185">Reference proteome</keyword>
<dbReference type="InterPro" id="IPR057883">
    <property type="entry name" value="Ig_NFAM1"/>
</dbReference>